<dbReference type="Pfam" id="PF00989">
    <property type="entry name" value="PAS"/>
    <property type="match status" value="1"/>
</dbReference>
<dbReference type="InterPro" id="IPR052163">
    <property type="entry name" value="DGC-Regulatory_Protein"/>
</dbReference>
<dbReference type="OrthoDB" id="7333362at2"/>
<reference evidence="2 3" key="1">
    <citation type="journal article" date="2014" name="Genome Announc.">
        <title>Draft Genome Sequence of Magnetospirillum sp. Strain SO-1, a Freshwater Magnetotactic Bacterium Isolated from the Ol'khovka River, Russia.</title>
        <authorList>
            <person name="Grouzdev D.S."/>
            <person name="Dziuba M.V."/>
            <person name="Sukhacheva M.S."/>
            <person name="Mardanov A.V."/>
            <person name="Beletskiy A.V."/>
            <person name="Kuznetsov B.B."/>
            <person name="Skryabin K.G."/>
        </authorList>
    </citation>
    <scope>NUCLEOTIDE SEQUENCE [LARGE SCALE GENOMIC DNA]</scope>
    <source>
        <strain evidence="2 3">SO-1</strain>
    </source>
</reference>
<feature type="domain" description="PAS" evidence="1">
    <location>
        <begin position="19"/>
        <end position="65"/>
    </location>
</feature>
<dbReference type="SMART" id="SM00091">
    <property type="entry name" value="PAS"/>
    <property type="match status" value="1"/>
</dbReference>
<dbReference type="SUPFAM" id="SSF55785">
    <property type="entry name" value="PYP-like sensor domain (PAS domain)"/>
    <property type="match status" value="1"/>
</dbReference>
<dbReference type="Proteomes" id="UP000011744">
    <property type="component" value="Unassembled WGS sequence"/>
</dbReference>
<dbReference type="NCBIfam" id="TIGR00229">
    <property type="entry name" value="sensory_box"/>
    <property type="match status" value="1"/>
</dbReference>
<dbReference type="CDD" id="cd00130">
    <property type="entry name" value="PAS"/>
    <property type="match status" value="1"/>
</dbReference>
<dbReference type="GO" id="GO:0006355">
    <property type="term" value="P:regulation of DNA-templated transcription"/>
    <property type="evidence" value="ECO:0007669"/>
    <property type="project" value="InterPro"/>
</dbReference>
<dbReference type="PATRIC" id="fig|1244869.3.peg.3302"/>
<dbReference type="InterPro" id="IPR000014">
    <property type="entry name" value="PAS"/>
</dbReference>
<evidence type="ECO:0000259" key="1">
    <source>
        <dbReference type="PROSITE" id="PS50112"/>
    </source>
</evidence>
<dbReference type="PROSITE" id="PS50112">
    <property type="entry name" value="PAS"/>
    <property type="match status" value="1"/>
</dbReference>
<dbReference type="InterPro" id="IPR035965">
    <property type="entry name" value="PAS-like_dom_sf"/>
</dbReference>
<sequence length="160" mass="17565">MTHSNANERLDRGASPPTDSQVLAAIMDGASEGIFITGMDGIIQRVNPAFTAITGYGPEDAVGKTPGILRSHHHTAEFYRELWRGLRKDGRWQGEIWNRRKGGGVYLEWLTIRAVGRPGDEAGQYVAVFSDVSGKFAPRQTQRHQAIPAWPICGGCRPPP</sequence>
<dbReference type="PANTHER" id="PTHR46663:SF3">
    <property type="entry name" value="SLL0267 PROTEIN"/>
    <property type="match status" value="1"/>
</dbReference>
<dbReference type="EMBL" id="AONQ01000051">
    <property type="protein sequence ID" value="EME68825.1"/>
    <property type="molecule type" value="Genomic_DNA"/>
</dbReference>
<accession>M2Z393</accession>
<dbReference type="STRING" id="1244869.H261_16463"/>
<dbReference type="AlphaFoldDB" id="M2Z393"/>
<name>M2Z393_9PROT</name>
<dbReference type="eggNOG" id="COG2202">
    <property type="taxonomic scope" value="Bacteria"/>
</dbReference>
<gene>
    <name evidence="2" type="ORF">H261_16463</name>
</gene>
<protein>
    <recommendedName>
        <fullName evidence="1">PAS domain-containing protein</fullName>
    </recommendedName>
</protein>
<dbReference type="Gene3D" id="3.30.450.20">
    <property type="entry name" value="PAS domain"/>
    <property type="match status" value="1"/>
</dbReference>
<dbReference type="PANTHER" id="PTHR46663">
    <property type="entry name" value="DIGUANYLATE CYCLASE DGCT-RELATED"/>
    <property type="match status" value="1"/>
</dbReference>
<dbReference type="InterPro" id="IPR013767">
    <property type="entry name" value="PAS_fold"/>
</dbReference>
<evidence type="ECO:0000313" key="2">
    <source>
        <dbReference type="EMBL" id="EME68825.1"/>
    </source>
</evidence>
<keyword evidence="3" id="KW-1185">Reference proteome</keyword>
<dbReference type="RefSeq" id="WP_008619611.1">
    <property type="nucleotide sequence ID" value="NZ_AONQ01000051.1"/>
</dbReference>
<evidence type="ECO:0000313" key="3">
    <source>
        <dbReference type="Proteomes" id="UP000011744"/>
    </source>
</evidence>
<proteinExistence type="predicted"/>
<organism evidence="2 3">
    <name type="scientific">Paramagnetospirillum caucaseum</name>
    <dbReference type="NCBI Taxonomy" id="1244869"/>
    <lineage>
        <taxon>Bacteria</taxon>
        <taxon>Pseudomonadati</taxon>
        <taxon>Pseudomonadota</taxon>
        <taxon>Alphaproteobacteria</taxon>
        <taxon>Rhodospirillales</taxon>
        <taxon>Magnetospirillaceae</taxon>
        <taxon>Paramagnetospirillum</taxon>
    </lineage>
</organism>
<comment type="caution">
    <text evidence="2">The sequence shown here is derived from an EMBL/GenBank/DDBJ whole genome shotgun (WGS) entry which is preliminary data.</text>
</comment>